<organism evidence="1 2">
    <name type="scientific">Escherichia coli</name>
    <dbReference type="NCBI Taxonomy" id="562"/>
    <lineage>
        <taxon>Bacteria</taxon>
        <taxon>Pseudomonadati</taxon>
        <taxon>Pseudomonadota</taxon>
        <taxon>Gammaproteobacteria</taxon>
        <taxon>Enterobacterales</taxon>
        <taxon>Enterobacteriaceae</taxon>
        <taxon>Escherichia</taxon>
    </lineage>
</organism>
<protein>
    <submittedName>
        <fullName evidence="1">Uncharacterized protein</fullName>
    </submittedName>
</protein>
<reference evidence="1 2" key="1">
    <citation type="submission" date="2018-06" db="EMBL/GenBank/DDBJ databases">
        <authorList>
            <consortium name="Pathogen Informatics"/>
            <person name="Doyle S."/>
        </authorList>
    </citation>
    <scope>NUCLEOTIDE SEQUENCE [LARGE SCALE GENOMIC DNA]</scope>
    <source>
        <strain evidence="1 2">NCTC11126</strain>
    </source>
</reference>
<dbReference type="Proteomes" id="UP000250561">
    <property type="component" value="Unassembled WGS sequence"/>
</dbReference>
<proteinExistence type="predicted"/>
<gene>
    <name evidence="1" type="ORF">NCTC11126_04673</name>
</gene>
<dbReference type="EMBL" id="UARS01000009">
    <property type="protein sequence ID" value="SPW55016.1"/>
    <property type="molecule type" value="Genomic_DNA"/>
</dbReference>
<evidence type="ECO:0000313" key="1">
    <source>
        <dbReference type="EMBL" id="SPW55016.1"/>
    </source>
</evidence>
<evidence type="ECO:0000313" key="2">
    <source>
        <dbReference type="Proteomes" id="UP000250561"/>
    </source>
</evidence>
<accession>A0A2X1M774</accession>
<sequence>MTWLIVLAFSCCILFMKQFTEHRINIILVADVLHRKVVESRLQMLIFSPQCLMCTTGNFDIAVITNNR</sequence>
<dbReference type="AlphaFoldDB" id="A0A2X1M774"/>
<name>A0A2X1M774_ECOLX</name>